<organism evidence="2 3">
    <name type="scientific">Blyttiomyces helicus</name>
    <dbReference type="NCBI Taxonomy" id="388810"/>
    <lineage>
        <taxon>Eukaryota</taxon>
        <taxon>Fungi</taxon>
        <taxon>Fungi incertae sedis</taxon>
        <taxon>Chytridiomycota</taxon>
        <taxon>Chytridiomycota incertae sedis</taxon>
        <taxon>Chytridiomycetes</taxon>
        <taxon>Chytridiomycetes incertae sedis</taxon>
        <taxon>Blyttiomyces</taxon>
    </lineage>
</organism>
<feature type="domain" description="Amidase" evidence="1">
    <location>
        <begin position="11"/>
        <end position="307"/>
    </location>
</feature>
<protein>
    <submittedName>
        <fullName evidence="2">Amidase signature domain-containing protein</fullName>
    </submittedName>
</protein>
<keyword evidence="3" id="KW-1185">Reference proteome</keyword>
<dbReference type="EMBL" id="KZ993827">
    <property type="protein sequence ID" value="RKO94744.1"/>
    <property type="molecule type" value="Genomic_DNA"/>
</dbReference>
<gene>
    <name evidence="2" type="ORF">BDK51DRAFT_34603</name>
</gene>
<dbReference type="OrthoDB" id="6428749at2759"/>
<dbReference type="GO" id="GO:0004040">
    <property type="term" value="F:amidase activity"/>
    <property type="evidence" value="ECO:0007669"/>
    <property type="project" value="TreeGrafter"/>
</dbReference>
<evidence type="ECO:0000313" key="3">
    <source>
        <dbReference type="Proteomes" id="UP000269721"/>
    </source>
</evidence>
<proteinExistence type="predicted"/>
<dbReference type="Gene3D" id="3.90.1300.10">
    <property type="entry name" value="Amidase signature (AS) domain"/>
    <property type="match status" value="2"/>
</dbReference>
<accession>A0A4P9WP08</accession>
<dbReference type="AlphaFoldDB" id="A0A4P9WP08"/>
<dbReference type="PANTHER" id="PTHR45847:SF6">
    <property type="entry name" value="FATTY ACID AMIDE HYDROLASE"/>
    <property type="match status" value="1"/>
</dbReference>
<sequence length="324" mass="35141">MQHPRRSFSRTIGFYTHDGFFRATPAASRAVHRTVSALRRAGHLVTEFRPPSVVGAMLLLMDRFVCDARSLTAHSGTHPFDPAVLLVLLSRTPKILRGVIANLFDWFLEDGVLARILRSFGNGGPEGRSSSRVLQMRAEIEAYRAAFARDWEDAKVDFVISPVHAIPPVPPESFPFVCAGSSYSMLPSLLDYPSGVIPSIAPATEDDRVPNPFAYVHGQDEPPLEGAGSHLMPLLANPQTVAVAALEAQQQALAAVGPMPVRHGEFNFLGVLGVEEWNGWVAEVAGASGCCAGVQIIGRRFEDEKVLAGMQVVRRALDADPSLR</sequence>
<dbReference type="Pfam" id="PF01425">
    <property type="entry name" value="Amidase"/>
    <property type="match status" value="1"/>
</dbReference>
<dbReference type="InterPro" id="IPR036928">
    <property type="entry name" value="AS_sf"/>
</dbReference>
<dbReference type="InterPro" id="IPR023631">
    <property type="entry name" value="Amidase_dom"/>
</dbReference>
<name>A0A4P9WP08_9FUNG</name>
<dbReference type="GO" id="GO:0017064">
    <property type="term" value="F:fatty acid amide hydrolase activity"/>
    <property type="evidence" value="ECO:0007669"/>
    <property type="project" value="TreeGrafter"/>
</dbReference>
<dbReference type="PANTHER" id="PTHR45847">
    <property type="entry name" value="FATTY ACID AMIDE HYDROLASE"/>
    <property type="match status" value="1"/>
</dbReference>
<evidence type="ECO:0000313" key="2">
    <source>
        <dbReference type="EMBL" id="RKO94744.1"/>
    </source>
</evidence>
<dbReference type="Proteomes" id="UP000269721">
    <property type="component" value="Unassembled WGS sequence"/>
</dbReference>
<reference evidence="3" key="1">
    <citation type="journal article" date="2018" name="Nat. Microbiol.">
        <title>Leveraging single-cell genomics to expand the fungal tree of life.</title>
        <authorList>
            <person name="Ahrendt S.R."/>
            <person name="Quandt C.A."/>
            <person name="Ciobanu D."/>
            <person name="Clum A."/>
            <person name="Salamov A."/>
            <person name="Andreopoulos B."/>
            <person name="Cheng J.F."/>
            <person name="Woyke T."/>
            <person name="Pelin A."/>
            <person name="Henrissat B."/>
            <person name="Reynolds N.K."/>
            <person name="Benny G.L."/>
            <person name="Smith M.E."/>
            <person name="James T.Y."/>
            <person name="Grigoriev I.V."/>
        </authorList>
    </citation>
    <scope>NUCLEOTIDE SEQUENCE [LARGE SCALE GENOMIC DNA]</scope>
</reference>
<evidence type="ECO:0000259" key="1">
    <source>
        <dbReference type="Pfam" id="PF01425"/>
    </source>
</evidence>
<dbReference type="GO" id="GO:0009062">
    <property type="term" value="P:fatty acid catabolic process"/>
    <property type="evidence" value="ECO:0007669"/>
    <property type="project" value="TreeGrafter"/>
</dbReference>
<dbReference type="SUPFAM" id="SSF75304">
    <property type="entry name" value="Amidase signature (AS) enzymes"/>
    <property type="match status" value="1"/>
</dbReference>
<dbReference type="InterPro" id="IPR052096">
    <property type="entry name" value="Endocannabinoid_amidase"/>
</dbReference>